<dbReference type="PANTHER" id="PTHR33164:SF103">
    <property type="entry name" value="REGULATORY PROTEIN MARR"/>
    <property type="match status" value="1"/>
</dbReference>
<reference evidence="5 6" key="1">
    <citation type="submission" date="2019-07" db="EMBL/GenBank/DDBJ databases">
        <title>Georgenia wutianyii sp. nov. and Georgenia *** sp. nov. isolated from plateau pika (Ochotona curzoniae) in the Qinghai-Tibet plateau of China.</title>
        <authorList>
            <person name="Tian Z."/>
        </authorList>
    </citation>
    <scope>NUCLEOTIDE SEQUENCE [LARGE SCALE GENOMIC DNA]</scope>
    <source>
        <strain evidence="5 6">Z446</strain>
    </source>
</reference>
<dbReference type="InterPro" id="IPR036388">
    <property type="entry name" value="WH-like_DNA-bd_sf"/>
</dbReference>
<protein>
    <submittedName>
        <fullName evidence="5">MarR family transcriptional regulator</fullName>
    </submittedName>
</protein>
<organism evidence="5 6">
    <name type="scientific">Georgenia yuyongxinii</name>
    <dbReference type="NCBI Taxonomy" id="2589797"/>
    <lineage>
        <taxon>Bacteria</taxon>
        <taxon>Bacillati</taxon>
        <taxon>Actinomycetota</taxon>
        <taxon>Actinomycetes</taxon>
        <taxon>Micrococcales</taxon>
        <taxon>Bogoriellaceae</taxon>
        <taxon>Georgenia</taxon>
    </lineage>
</organism>
<evidence type="ECO:0000313" key="5">
    <source>
        <dbReference type="EMBL" id="TRW43498.1"/>
    </source>
</evidence>
<keyword evidence="3" id="KW-0804">Transcription</keyword>
<keyword evidence="6" id="KW-1185">Reference proteome</keyword>
<evidence type="ECO:0000259" key="4">
    <source>
        <dbReference type="PROSITE" id="PS50995"/>
    </source>
</evidence>
<dbReference type="Gene3D" id="1.10.10.10">
    <property type="entry name" value="Winged helix-like DNA-binding domain superfamily/Winged helix DNA-binding domain"/>
    <property type="match status" value="1"/>
</dbReference>
<comment type="caution">
    <text evidence="5">The sequence shown here is derived from an EMBL/GenBank/DDBJ whole genome shotgun (WGS) entry which is preliminary data.</text>
</comment>
<evidence type="ECO:0000256" key="3">
    <source>
        <dbReference type="ARBA" id="ARBA00023163"/>
    </source>
</evidence>
<dbReference type="GO" id="GO:0003677">
    <property type="term" value="F:DNA binding"/>
    <property type="evidence" value="ECO:0007669"/>
    <property type="project" value="UniProtKB-KW"/>
</dbReference>
<dbReference type="PROSITE" id="PS50995">
    <property type="entry name" value="HTH_MARR_2"/>
    <property type="match status" value="1"/>
</dbReference>
<dbReference type="SMART" id="SM00347">
    <property type="entry name" value="HTH_MARR"/>
    <property type="match status" value="1"/>
</dbReference>
<sequence length="130" mass="14155">MAGRALRRSWVSALAPWDLSPHQSRALRAVCSGDAEPRLADIADQLRIAPRSATEVVDALEAKGLVRRAPSPHDRRAVVVQPTAEGLEVRSAVEQARTEAAEAYLAPLTPDERDTLSVLLRRLTVDRADS</sequence>
<gene>
    <name evidence="5" type="ORF">FJ693_17415</name>
</gene>
<dbReference type="PROSITE" id="PS01117">
    <property type="entry name" value="HTH_MARR_1"/>
    <property type="match status" value="1"/>
</dbReference>
<feature type="domain" description="HTH marR-type" evidence="4">
    <location>
        <begin position="1"/>
        <end position="125"/>
    </location>
</feature>
<dbReference type="InterPro" id="IPR023187">
    <property type="entry name" value="Tscrpt_reg_MarR-type_CS"/>
</dbReference>
<dbReference type="GO" id="GO:0006950">
    <property type="term" value="P:response to stress"/>
    <property type="evidence" value="ECO:0007669"/>
    <property type="project" value="TreeGrafter"/>
</dbReference>
<dbReference type="InterPro" id="IPR039422">
    <property type="entry name" value="MarR/SlyA-like"/>
</dbReference>
<proteinExistence type="predicted"/>
<keyword evidence="1" id="KW-0805">Transcription regulation</keyword>
<dbReference type="PANTHER" id="PTHR33164">
    <property type="entry name" value="TRANSCRIPTIONAL REGULATOR, MARR FAMILY"/>
    <property type="match status" value="1"/>
</dbReference>
<dbReference type="InterPro" id="IPR036390">
    <property type="entry name" value="WH_DNA-bd_sf"/>
</dbReference>
<dbReference type="InterPro" id="IPR000835">
    <property type="entry name" value="HTH_MarR-typ"/>
</dbReference>
<dbReference type="Pfam" id="PF12802">
    <property type="entry name" value="MarR_2"/>
    <property type="match status" value="1"/>
</dbReference>
<evidence type="ECO:0000256" key="2">
    <source>
        <dbReference type="ARBA" id="ARBA00023125"/>
    </source>
</evidence>
<keyword evidence="2" id="KW-0238">DNA-binding</keyword>
<dbReference type="PRINTS" id="PR00598">
    <property type="entry name" value="HTHMARR"/>
</dbReference>
<evidence type="ECO:0000313" key="6">
    <source>
        <dbReference type="Proteomes" id="UP000318693"/>
    </source>
</evidence>
<dbReference type="EMBL" id="VJXR01000079">
    <property type="protein sequence ID" value="TRW43498.1"/>
    <property type="molecule type" value="Genomic_DNA"/>
</dbReference>
<dbReference type="SUPFAM" id="SSF46785">
    <property type="entry name" value="Winged helix' DNA-binding domain"/>
    <property type="match status" value="1"/>
</dbReference>
<name>A0A552WL54_9MICO</name>
<dbReference type="GO" id="GO:0003700">
    <property type="term" value="F:DNA-binding transcription factor activity"/>
    <property type="evidence" value="ECO:0007669"/>
    <property type="project" value="InterPro"/>
</dbReference>
<dbReference type="Proteomes" id="UP000318693">
    <property type="component" value="Unassembled WGS sequence"/>
</dbReference>
<evidence type="ECO:0000256" key="1">
    <source>
        <dbReference type="ARBA" id="ARBA00023015"/>
    </source>
</evidence>
<accession>A0A552WL54</accession>
<dbReference type="AlphaFoldDB" id="A0A552WL54"/>